<dbReference type="Pfam" id="PF00496">
    <property type="entry name" value="SBP_bac_5"/>
    <property type="match status" value="1"/>
</dbReference>
<keyword evidence="6" id="KW-1185">Reference proteome</keyword>
<keyword evidence="3" id="KW-0732">Signal</keyword>
<comment type="caution">
    <text evidence="5">The sequence shown here is derived from an EMBL/GenBank/DDBJ whole genome shotgun (WGS) entry which is preliminary data.</text>
</comment>
<evidence type="ECO:0000256" key="3">
    <source>
        <dbReference type="ARBA" id="ARBA00022729"/>
    </source>
</evidence>
<evidence type="ECO:0000259" key="4">
    <source>
        <dbReference type="Pfam" id="PF00496"/>
    </source>
</evidence>
<organism evidence="5 6">
    <name type="scientific">Sulfitobacter sediminis</name>
    <dbReference type="NCBI Taxonomy" id="3234186"/>
    <lineage>
        <taxon>Bacteria</taxon>
        <taxon>Pseudomonadati</taxon>
        <taxon>Pseudomonadota</taxon>
        <taxon>Alphaproteobacteria</taxon>
        <taxon>Rhodobacterales</taxon>
        <taxon>Roseobacteraceae</taxon>
        <taxon>Sulfitobacter</taxon>
    </lineage>
</organism>
<evidence type="ECO:0000313" key="5">
    <source>
        <dbReference type="EMBL" id="MEW9920568.1"/>
    </source>
</evidence>
<dbReference type="SUPFAM" id="SSF53850">
    <property type="entry name" value="Periplasmic binding protein-like II"/>
    <property type="match status" value="1"/>
</dbReference>
<protein>
    <submittedName>
        <fullName evidence="5">ABC transporter substrate-binding protein</fullName>
    </submittedName>
</protein>
<dbReference type="PANTHER" id="PTHR30290">
    <property type="entry name" value="PERIPLASMIC BINDING COMPONENT OF ABC TRANSPORTER"/>
    <property type="match status" value="1"/>
</dbReference>
<sequence length="286" mass="30958">MSGRSSLMDRRALFSSAAAATLLAATGVSAAVLPKRGGRLRMALSGASRGDSWLRGDGLFMQVARQGLVFDTLTEVAADGTLRGELATGWRALDNGHRWVFDLRQDVTFHDGRPFTAADVIASAAGFGGGQVDAIGRYQVSFLLDRADIGFPMRLAQPEFYISPAHALGEGIGTGLYRVKSFTPGQRLLTERVTTHYKDGVAGWFDEVELTSIPAEPVRGQAIAEYLVDAVDLKDARLVSGIEDVRLQPNRRQPAHAVSASVAQPAKVSHLRPLDNLRAAERWWFA</sequence>
<dbReference type="InterPro" id="IPR039424">
    <property type="entry name" value="SBP_5"/>
</dbReference>
<comment type="similarity">
    <text evidence="2">Belongs to the bacterial solute-binding protein 5 family.</text>
</comment>
<evidence type="ECO:0000313" key="6">
    <source>
        <dbReference type="Proteomes" id="UP001556098"/>
    </source>
</evidence>
<name>A0ABV3RPR4_9RHOB</name>
<dbReference type="Gene3D" id="3.40.190.10">
    <property type="entry name" value="Periplasmic binding protein-like II"/>
    <property type="match status" value="1"/>
</dbReference>
<dbReference type="RefSeq" id="WP_367878266.1">
    <property type="nucleotide sequence ID" value="NZ_JBFNXX010000009.1"/>
</dbReference>
<dbReference type="Proteomes" id="UP001556098">
    <property type="component" value="Unassembled WGS sequence"/>
</dbReference>
<evidence type="ECO:0000256" key="2">
    <source>
        <dbReference type="ARBA" id="ARBA00005695"/>
    </source>
</evidence>
<feature type="domain" description="Solute-binding protein family 5" evidence="4">
    <location>
        <begin position="82"/>
        <end position="223"/>
    </location>
</feature>
<gene>
    <name evidence="5" type="ORF">AB2B41_13210</name>
</gene>
<reference evidence="5 6" key="1">
    <citation type="submission" date="2024-07" db="EMBL/GenBank/DDBJ databases">
        <title>Marimonas sp.nov., isolated from tidal-flat sediment.</title>
        <authorList>
            <person name="Jayan J.N."/>
            <person name="Lee S.S."/>
        </authorList>
    </citation>
    <scope>NUCLEOTIDE SEQUENCE [LARGE SCALE GENOMIC DNA]</scope>
    <source>
        <strain evidence="5 6">MJW-29</strain>
    </source>
</reference>
<dbReference type="InterPro" id="IPR000914">
    <property type="entry name" value="SBP_5_dom"/>
</dbReference>
<evidence type="ECO:0000256" key="1">
    <source>
        <dbReference type="ARBA" id="ARBA00004418"/>
    </source>
</evidence>
<dbReference type="EMBL" id="JBFNXX010000009">
    <property type="protein sequence ID" value="MEW9920568.1"/>
    <property type="molecule type" value="Genomic_DNA"/>
</dbReference>
<comment type="subcellular location">
    <subcellularLocation>
        <location evidence="1">Periplasm</location>
    </subcellularLocation>
</comment>
<dbReference type="PANTHER" id="PTHR30290:SF38">
    <property type="entry name" value="D,D-DIPEPTIDE-BINDING PERIPLASMIC PROTEIN DDPA-RELATED"/>
    <property type="match status" value="1"/>
</dbReference>
<accession>A0ABV3RPR4</accession>
<proteinExistence type="inferred from homology"/>